<proteinExistence type="predicted"/>
<evidence type="ECO:0000313" key="1">
    <source>
        <dbReference type="EMBL" id="KNZ53511.1"/>
    </source>
</evidence>
<dbReference type="Gene3D" id="3.10.10.10">
    <property type="entry name" value="HIV Type 1 Reverse Transcriptase, subunit A, domain 1"/>
    <property type="match status" value="1"/>
</dbReference>
<gene>
    <name evidence="1" type="ORF">VP01_3218g1</name>
</gene>
<keyword evidence="2" id="KW-1185">Reference proteome</keyword>
<dbReference type="AlphaFoldDB" id="A0A0L6UY89"/>
<dbReference type="PANTHER" id="PTHR24559:SF444">
    <property type="entry name" value="REVERSE TRANSCRIPTASE DOMAIN-CONTAINING PROTEIN"/>
    <property type="match status" value="1"/>
</dbReference>
<protein>
    <submittedName>
        <fullName evidence="1">Transposon Tf2-11 polyprotein type 1</fullName>
    </submittedName>
</protein>
<dbReference type="InterPro" id="IPR043502">
    <property type="entry name" value="DNA/RNA_pol_sf"/>
</dbReference>
<dbReference type="PANTHER" id="PTHR24559">
    <property type="entry name" value="TRANSPOSON TY3-I GAG-POL POLYPROTEIN"/>
    <property type="match status" value="1"/>
</dbReference>
<dbReference type="VEuPathDB" id="FungiDB:VP01_3218g1"/>
<dbReference type="EMBL" id="LAVV01008189">
    <property type="protein sequence ID" value="KNZ53511.1"/>
    <property type="molecule type" value="Genomic_DNA"/>
</dbReference>
<comment type="caution">
    <text evidence="1">The sequence shown here is derived from an EMBL/GenBank/DDBJ whole genome shotgun (WGS) entry which is preliminary data.</text>
</comment>
<evidence type="ECO:0000313" key="2">
    <source>
        <dbReference type="Proteomes" id="UP000037035"/>
    </source>
</evidence>
<organism evidence="1 2">
    <name type="scientific">Puccinia sorghi</name>
    <dbReference type="NCBI Taxonomy" id="27349"/>
    <lineage>
        <taxon>Eukaryota</taxon>
        <taxon>Fungi</taxon>
        <taxon>Dikarya</taxon>
        <taxon>Basidiomycota</taxon>
        <taxon>Pucciniomycotina</taxon>
        <taxon>Pucciniomycetes</taxon>
        <taxon>Pucciniales</taxon>
        <taxon>Pucciniaceae</taxon>
        <taxon>Puccinia</taxon>
    </lineage>
</organism>
<dbReference type="Proteomes" id="UP000037035">
    <property type="component" value="Unassembled WGS sequence"/>
</dbReference>
<accession>A0A0L6UY89</accession>
<name>A0A0L6UY89_9BASI</name>
<dbReference type="InterPro" id="IPR053134">
    <property type="entry name" value="RNA-dir_DNA_polymerase"/>
</dbReference>
<sequence length="125" mass="14160">SSSTPLERLFFPSTMIMLTSFPRFELTRSHLICLTFIGSKLQAPHLKSNTGSPVLFVPKKDGSVRLCANYRKLNNVTRKNAYPQLCFEAQSPRSLQLDLNCRRPRMADCNENTFLKSFAACLRSA</sequence>
<dbReference type="OrthoDB" id="2431547at2759"/>
<dbReference type="SUPFAM" id="SSF56672">
    <property type="entry name" value="DNA/RNA polymerases"/>
    <property type="match status" value="1"/>
</dbReference>
<reference evidence="1 2" key="1">
    <citation type="submission" date="2015-08" db="EMBL/GenBank/DDBJ databases">
        <title>Next Generation Sequencing and Analysis of the Genome of Puccinia sorghi L Schw, the Causal Agent of Maize Common Rust.</title>
        <authorList>
            <person name="Rochi L."/>
            <person name="Burguener G."/>
            <person name="Darino M."/>
            <person name="Turjanski A."/>
            <person name="Kreff E."/>
            <person name="Dieguez M.J."/>
            <person name="Sacco F."/>
        </authorList>
    </citation>
    <scope>NUCLEOTIDE SEQUENCE [LARGE SCALE GENOMIC DNA]</scope>
    <source>
        <strain evidence="1 2">RO10H11247</strain>
    </source>
</reference>
<feature type="non-terminal residue" evidence="1">
    <location>
        <position position="1"/>
    </location>
</feature>